<evidence type="ECO:0000256" key="1">
    <source>
        <dbReference type="SAM" id="MobiDB-lite"/>
    </source>
</evidence>
<protein>
    <submittedName>
        <fullName evidence="3">(2Fe-2S)-binding protein</fullName>
    </submittedName>
</protein>
<dbReference type="Pfam" id="PF00111">
    <property type="entry name" value="Fer2"/>
    <property type="match status" value="1"/>
</dbReference>
<dbReference type="EMBL" id="REGA01000008">
    <property type="protein sequence ID" value="RQG94635.1"/>
    <property type="molecule type" value="Genomic_DNA"/>
</dbReference>
<dbReference type="CDD" id="cd00207">
    <property type="entry name" value="fer2"/>
    <property type="match status" value="1"/>
</dbReference>
<keyword evidence="4" id="KW-1185">Reference proteome</keyword>
<dbReference type="InterPro" id="IPR012675">
    <property type="entry name" value="Beta-grasp_dom_sf"/>
</dbReference>
<comment type="caution">
    <text evidence="3">The sequence shown here is derived from an EMBL/GenBank/DDBJ whole genome shotgun (WGS) entry which is preliminary data.</text>
</comment>
<dbReference type="AlphaFoldDB" id="A0A3N6PCR3"/>
<reference evidence="3 4" key="1">
    <citation type="submission" date="2018-10" db="EMBL/GenBank/DDBJ databases">
        <title>Natrarchaeobius chitinivorans gen. nov., sp. nov., and Natrarchaeobius haloalkaliphilus sp. nov., alkaliphilic, chitin-utilizing haloarchaea from hypersaline alkaline lakes.</title>
        <authorList>
            <person name="Sorokin D.Y."/>
            <person name="Elcheninov A.G."/>
            <person name="Kostrikina N.A."/>
            <person name="Bale N.J."/>
            <person name="Sinninghe Damste J.S."/>
            <person name="Khijniak T.V."/>
            <person name="Kublanov I.V."/>
            <person name="Toshchakov S.V."/>
        </authorList>
    </citation>
    <scope>NUCLEOTIDE SEQUENCE [LARGE SCALE GENOMIC DNA]</scope>
    <source>
        <strain evidence="3 4">AArcht4T</strain>
    </source>
</reference>
<evidence type="ECO:0000259" key="2">
    <source>
        <dbReference type="PROSITE" id="PS51085"/>
    </source>
</evidence>
<dbReference type="OrthoDB" id="31557at2157"/>
<dbReference type="GO" id="GO:0051536">
    <property type="term" value="F:iron-sulfur cluster binding"/>
    <property type="evidence" value="ECO:0007669"/>
    <property type="project" value="InterPro"/>
</dbReference>
<organism evidence="3 4">
    <name type="scientific">Natrarchaeobius chitinivorans</name>
    <dbReference type="NCBI Taxonomy" id="1679083"/>
    <lineage>
        <taxon>Archaea</taxon>
        <taxon>Methanobacteriati</taxon>
        <taxon>Methanobacteriota</taxon>
        <taxon>Stenosarchaea group</taxon>
        <taxon>Halobacteria</taxon>
        <taxon>Halobacteriales</taxon>
        <taxon>Natrialbaceae</taxon>
        <taxon>Natrarchaeobius</taxon>
    </lineage>
</organism>
<dbReference type="Proteomes" id="UP000282323">
    <property type="component" value="Unassembled WGS sequence"/>
</dbReference>
<dbReference type="PROSITE" id="PS51085">
    <property type="entry name" value="2FE2S_FER_2"/>
    <property type="match status" value="1"/>
</dbReference>
<dbReference type="InterPro" id="IPR036010">
    <property type="entry name" value="2Fe-2S_ferredoxin-like_sf"/>
</dbReference>
<name>A0A3N6PCR3_NATCH</name>
<accession>A0A3N6PCR3</accession>
<dbReference type="Gene3D" id="3.10.20.30">
    <property type="match status" value="1"/>
</dbReference>
<dbReference type="InterPro" id="IPR001041">
    <property type="entry name" value="2Fe-2S_ferredoxin-type"/>
</dbReference>
<feature type="domain" description="2Fe-2S ferredoxin-type" evidence="2">
    <location>
        <begin position="1"/>
        <end position="99"/>
    </location>
</feature>
<evidence type="ECO:0000313" key="4">
    <source>
        <dbReference type="Proteomes" id="UP000282323"/>
    </source>
</evidence>
<gene>
    <name evidence="3" type="ORF">EA473_11170</name>
</gene>
<sequence>MPTIHYDGERLECDRGEILRDALLNAGLSPHNGAATRLNCGGRATCGTCAVRIDGDVSEPSAAERRRLGIPPLRGQDDLRLSCQTEVLGDVDVRKGDGLWGQRERVEEPRGSIESDERTDTPDSTQ</sequence>
<proteinExistence type="predicted"/>
<evidence type="ECO:0000313" key="3">
    <source>
        <dbReference type="EMBL" id="RQG94635.1"/>
    </source>
</evidence>
<feature type="region of interest" description="Disordered" evidence="1">
    <location>
        <begin position="98"/>
        <end position="126"/>
    </location>
</feature>
<dbReference type="SUPFAM" id="SSF54292">
    <property type="entry name" value="2Fe-2S ferredoxin-like"/>
    <property type="match status" value="1"/>
</dbReference>
<dbReference type="RefSeq" id="WP_124195705.1">
    <property type="nucleotide sequence ID" value="NZ_REGA01000008.1"/>
</dbReference>